<feature type="chain" id="PRO_5008107874" evidence="1">
    <location>
        <begin position="30"/>
        <end position="131"/>
    </location>
</feature>
<comment type="caution">
    <text evidence="2">The sequence shown here is derived from an EMBL/GenBank/DDBJ whole genome shotgun (WGS) entry which is preliminary data.</text>
</comment>
<dbReference type="RefSeq" id="WP_064629823.1">
    <property type="nucleotide sequence ID" value="NZ_LQYE01000012.1"/>
</dbReference>
<dbReference type="EMBL" id="LQYE01000012">
    <property type="protein sequence ID" value="OAT68850.1"/>
    <property type="molecule type" value="Genomic_DNA"/>
</dbReference>
<name>A0A179VAC8_9MYCO</name>
<feature type="signal peptide" evidence="1">
    <location>
        <begin position="1"/>
        <end position="29"/>
    </location>
</feature>
<dbReference type="AlphaFoldDB" id="A0A179VAC8"/>
<proteinExistence type="predicted"/>
<protein>
    <submittedName>
        <fullName evidence="2">Uncharacterized protein</fullName>
    </submittedName>
</protein>
<evidence type="ECO:0000313" key="2">
    <source>
        <dbReference type="EMBL" id="OAT68850.1"/>
    </source>
</evidence>
<gene>
    <name evidence="2" type="ORF">AWB85_07690</name>
</gene>
<evidence type="ECO:0000313" key="3">
    <source>
        <dbReference type="Proteomes" id="UP000186919"/>
    </source>
</evidence>
<accession>A0A179VAC8</accession>
<dbReference type="Proteomes" id="UP000186919">
    <property type="component" value="Unassembled WGS sequence"/>
</dbReference>
<organism evidence="2 3">
    <name type="scientific">Mycobacteroides immunogenum</name>
    <dbReference type="NCBI Taxonomy" id="83262"/>
    <lineage>
        <taxon>Bacteria</taxon>
        <taxon>Bacillati</taxon>
        <taxon>Actinomycetota</taxon>
        <taxon>Actinomycetes</taxon>
        <taxon>Mycobacteriales</taxon>
        <taxon>Mycobacteriaceae</taxon>
        <taxon>Mycobacteroides</taxon>
    </lineage>
</organism>
<evidence type="ECO:0000256" key="1">
    <source>
        <dbReference type="SAM" id="SignalP"/>
    </source>
</evidence>
<sequence>MTRSVTKKLGKAAVAVSILLSALAAPASADQVDHTVRYVVTADGDREVTIHYRIATPTENWAGTHYENFWIGPDNPWEATTTLEDPYGDAAYVSVRNIWWNPNFRCELWVDGKLAMKGEGYCSLKGKHPRG</sequence>
<reference evidence="2 3" key="1">
    <citation type="submission" date="2016-01" db="EMBL/GenBank/DDBJ databases">
        <title>Mycobacterium immunogenum strain CD11_6 genome sequencing and assembly.</title>
        <authorList>
            <person name="Kaur G."/>
            <person name="Nair G.R."/>
            <person name="Mayilraj S."/>
        </authorList>
    </citation>
    <scope>NUCLEOTIDE SEQUENCE [LARGE SCALE GENOMIC DNA]</scope>
    <source>
        <strain evidence="2 3">CD11-6</strain>
    </source>
</reference>
<keyword evidence="1" id="KW-0732">Signal</keyword>